<evidence type="ECO:0000259" key="6">
    <source>
        <dbReference type="Pfam" id="PF01490"/>
    </source>
</evidence>
<dbReference type="PANTHER" id="PTHR22950:SF699">
    <property type="entry name" value="AMINO ACID TRANSPORTER TRANSMEMBRANE DOMAIN-CONTAINING PROTEIN"/>
    <property type="match status" value="1"/>
</dbReference>
<name>M8BIJ0_AEGTA</name>
<accession>M8BIJ0</accession>
<proteinExistence type="predicted"/>
<dbReference type="AlphaFoldDB" id="M8BIJ0"/>
<dbReference type="GO" id="GO:0005774">
    <property type="term" value="C:vacuolar membrane"/>
    <property type="evidence" value="ECO:0007669"/>
    <property type="project" value="TreeGrafter"/>
</dbReference>
<evidence type="ECO:0000256" key="4">
    <source>
        <dbReference type="ARBA" id="ARBA00022989"/>
    </source>
</evidence>
<evidence type="ECO:0000256" key="2">
    <source>
        <dbReference type="ARBA" id="ARBA00022692"/>
    </source>
</evidence>
<keyword evidence="5" id="KW-0472">Membrane</keyword>
<organism evidence="7">
    <name type="scientific">Aegilops tauschii</name>
    <name type="common">Tausch's goatgrass</name>
    <name type="synonym">Aegilops squarrosa</name>
    <dbReference type="NCBI Taxonomy" id="37682"/>
    <lineage>
        <taxon>Eukaryota</taxon>
        <taxon>Viridiplantae</taxon>
        <taxon>Streptophyta</taxon>
        <taxon>Embryophyta</taxon>
        <taxon>Tracheophyta</taxon>
        <taxon>Spermatophyta</taxon>
        <taxon>Magnoliopsida</taxon>
        <taxon>Liliopsida</taxon>
        <taxon>Poales</taxon>
        <taxon>Poaceae</taxon>
        <taxon>BOP clade</taxon>
        <taxon>Pooideae</taxon>
        <taxon>Triticodae</taxon>
        <taxon>Triticeae</taxon>
        <taxon>Triticinae</taxon>
        <taxon>Aegilops</taxon>
    </lineage>
</organism>
<dbReference type="InterPro" id="IPR013057">
    <property type="entry name" value="AA_transpt_TM"/>
</dbReference>
<reference evidence="7" key="1">
    <citation type="submission" date="2015-06" db="UniProtKB">
        <authorList>
            <consortium name="EnsemblPlants"/>
        </authorList>
    </citation>
    <scope>IDENTIFICATION</scope>
</reference>
<dbReference type="GO" id="GO:0015179">
    <property type="term" value="F:L-amino acid transmembrane transporter activity"/>
    <property type="evidence" value="ECO:0007669"/>
    <property type="project" value="TreeGrafter"/>
</dbReference>
<protein>
    <recommendedName>
        <fullName evidence="6">Amino acid transporter transmembrane domain-containing protein</fullName>
    </recommendedName>
</protein>
<keyword evidence="3" id="KW-0029">Amino-acid transport</keyword>
<evidence type="ECO:0000256" key="3">
    <source>
        <dbReference type="ARBA" id="ARBA00022970"/>
    </source>
</evidence>
<evidence type="ECO:0000313" key="7">
    <source>
        <dbReference type="EnsemblPlants" id="EMT24810"/>
    </source>
</evidence>
<keyword evidence="3" id="KW-0813">Transport</keyword>
<evidence type="ECO:0000256" key="5">
    <source>
        <dbReference type="ARBA" id="ARBA00023136"/>
    </source>
</evidence>
<dbReference type="Pfam" id="PF01490">
    <property type="entry name" value="Aa_trans"/>
    <property type="match status" value="1"/>
</dbReference>
<dbReference type="PANTHER" id="PTHR22950">
    <property type="entry name" value="AMINO ACID TRANSPORTER"/>
    <property type="match status" value="1"/>
</dbReference>
<keyword evidence="4" id="KW-1133">Transmembrane helix</keyword>
<sequence length="323" mass="34734">MTPEVKVPLLEGRGATPAQTLGNIVVSIVGTGVLGLPFAFRTAGDKLREQETEEDGLGVEQRCHGGNYTYGDLGERGFGPIGRYFTEAIIIIGQTGGSVAYLVFIGQNLSSVLPALSPPAVVLALLLPAEIALSFVRSLSALAPFSILADACTVLAVAAVVKEDVQLLAERGRPGARRGAALKNNAWILKINPSTIVSIEHIRRFFTLWMLVNDVHLDELFDDAIVWKHAVSGHYSEASAYKAQFIGMVLSPMDQMVWKVLIAKDTDIAGIPNFPQDGEGDGRPDVDAEAARCDDLTDKVDGGWDVEAQEQPNLCGLRALEKR</sequence>
<feature type="domain" description="Amino acid transporter transmembrane" evidence="6">
    <location>
        <begin position="64"/>
        <end position="180"/>
    </location>
</feature>
<dbReference type="ExpressionAtlas" id="M8BIJ0">
    <property type="expression patterns" value="baseline"/>
</dbReference>
<keyword evidence="2" id="KW-0812">Transmembrane</keyword>
<evidence type="ECO:0000256" key="1">
    <source>
        <dbReference type="ARBA" id="ARBA00004141"/>
    </source>
</evidence>
<comment type="subcellular location">
    <subcellularLocation>
        <location evidence="1">Membrane</location>
        <topology evidence="1">Multi-pass membrane protein</topology>
    </subcellularLocation>
</comment>
<dbReference type="EnsemblPlants" id="EMT24810">
    <property type="protein sequence ID" value="EMT24810"/>
    <property type="gene ID" value="F775_00155"/>
</dbReference>